<keyword evidence="7" id="KW-1185">Reference proteome</keyword>
<evidence type="ECO:0000256" key="2">
    <source>
        <dbReference type="ARBA" id="ARBA00023015"/>
    </source>
</evidence>
<dbReference type="Gene3D" id="3.40.50.2300">
    <property type="match status" value="2"/>
</dbReference>
<reference evidence="6 7" key="1">
    <citation type="submission" date="2020-08" db="EMBL/GenBank/DDBJ databases">
        <title>Genomic Encyclopedia of Type Strains, Phase IV (KMG-IV): sequencing the most valuable type-strain genomes for metagenomic binning, comparative biology and taxonomic classification.</title>
        <authorList>
            <person name="Goeker M."/>
        </authorList>
    </citation>
    <scope>NUCLEOTIDE SEQUENCE [LARGE SCALE GENOMIC DNA]</scope>
    <source>
        <strain evidence="6 7">DSM 23562</strain>
    </source>
</reference>
<dbReference type="CDD" id="cd06267">
    <property type="entry name" value="PBP1_LacI_sugar_binding-like"/>
    <property type="match status" value="1"/>
</dbReference>
<evidence type="ECO:0000313" key="6">
    <source>
        <dbReference type="EMBL" id="MBB6051251.1"/>
    </source>
</evidence>
<dbReference type="PROSITE" id="PS50932">
    <property type="entry name" value="HTH_LACI_2"/>
    <property type="match status" value="1"/>
</dbReference>
<feature type="domain" description="HTH lacI-type" evidence="5">
    <location>
        <begin position="5"/>
        <end position="59"/>
    </location>
</feature>
<dbReference type="AlphaFoldDB" id="A0A7W9SR22"/>
<dbReference type="Gene3D" id="1.10.260.40">
    <property type="entry name" value="lambda repressor-like DNA-binding domains"/>
    <property type="match status" value="1"/>
</dbReference>
<evidence type="ECO:0000259" key="5">
    <source>
        <dbReference type="PROSITE" id="PS50932"/>
    </source>
</evidence>
<comment type="caution">
    <text evidence="6">The sequence shown here is derived from an EMBL/GenBank/DDBJ whole genome shotgun (WGS) entry which is preliminary data.</text>
</comment>
<dbReference type="PANTHER" id="PTHR30146:SF148">
    <property type="entry name" value="HTH-TYPE TRANSCRIPTIONAL REPRESSOR PURR-RELATED"/>
    <property type="match status" value="1"/>
</dbReference>
<dbReference type="SUPFAM" id="SSF53822">
    <property type="entry name" value="Periplasmic binding protein-like I"/>
    <property type="match status" value="1"/>
</dbReference>
<dbReference type="GO" id="GO:0003700">
    <property type="term" value="F:DNA-binding transcription factor activity"/>
    <property type="evidence" value="ECO:0007669"/>
    <property type="project" value="TreeGrafter"/>
</dbReference>
<dbReference type="SMART" id="SM00354">
    <property type="entry name" value="HTH_LACI"/>
    <property type="match status" value="1"/>
</dbReference>
<evidence type="ECO:0000256" key="4">
    <source>
        <dbReference type="ARBA" id="ARBA00023163"/>
    </source>
</evidence>
<keyword evidence="4" id="KW-0804">Transcription</keyword>
<name>A0A7W9SR22_ARMRO</name>
<dbReference type="EMBL" id="JACHGW010000003">
    <property type="protein sequence ID" value="MBB6051251.1"/>
    <property type="molecule type" value="Genomic_DNA"/>
</dbReference>
<dbReference type="InterPro" id="IPR028082">
    <property type="entry name" value="Peripla_BP_I"/>
</dbReference>
<accession>A0A7W9SR22</accession>
<dbReference type="PANTHER" id="PTHR30146">
    <property type="entry name" value="LACI-RELATED TRANSCRIPTIONAL REPRESSOR"/>
    <property type="match status" value="1"/>
</dbReference>
<dbReference type="InterPro" id="IPR000843">
    <property type="entry name" value="HTH_LacI"/>
</dbReference>
<dbReference type="InterPro" id="IPR010982">
    <property type="entry name" value="Lambda_DNA-bd_dom_sf"/>
</dbReference>
<evidence type="ECO:0000256" key="1">
    <source>
        <dbReference type="ARBA" id="ARBA00022491"/>
    </source>
</evidence>
<dbReference type="RefSeq" id="WP_184197867.1">
    <property type="nucleotide sequence ID" value="NZ_JACHGW010000003.1"/>
</dbReference>
<dbReference type="Proteomes" id="UP000520814">
    <property type="component" value="Unassembled WGS sequence"/>
</dbReference>
<proteinExistence type="predicted"/>
<protein>
    <submittedName>
        <fullName evidence="6">DNA-binding LacI/PurR family transcriptional regulator</fullName>
    </submittedName>
</protein>
<organism evidence="6 7">
    <name type="scientific">Armatimonas rosea</name>
    <dbReference type="NCBI Taxonomy" id="685828"/>
    <lineage>
        <taxon>Bacteria</taxon>
        <taxon>Bacillati</taxon>
        <taxon>Armatimonadota</taxon>
        <taxon>Armatimonadia</taxon>
        <taxon>Armatimonadales</taxon>
        <taxon>Armatimonadaceae</taxon>
        <taxon>Armatimonas</taxon>
    </lineage>
</organism>
<dbReference type="InterPro" id="IPR046335">
    <property type="entry name" value="LacI/GalR-like_sensor"/>
</dbReference>
<dbReference type="CDD" id="cd01392">
    <property type="entry name" value="HTH_LacI"/>
    <property type="match status" value="1"/>
</dbReference>
<evidence type="ECO:0000313" key="7">
    <source>
        <dbReference type="Proteomes" id="UP000520814"/>
    </source>
</evidence>
<dbReference type="GO" id="GO:0000976">
    <property type="term" value="F:transcription cis-regulatory region binding"/>
    <property type="evidence" value="ECO:0007669"/>
    <property type="project" value="TreeGrafter"/>
</dbReference>
<dbReference type="Pfam" id="PF13377">
    <property type="entry name" value="Peripla_BP_3"/>
    <property type="match status" value="1"/>
</dbReference>
<sequence length="351" mass="38973">MRKPTTLKDVAGALGMHKSTVSLALSGKGTISAETRRRVRQVAQELGYEPNLLAQRLAGSVEAATVYVLSGVLDVGIATEKILLIQQELSARGFEVPLYTWHSHSASAENSERQAAQVRSLCRQRPRAIVCAVQRLPDAILQELDAYQARGGIVISYDIQVPYEWDQVVFDREENAYRAAKYLLEKGHRKIGLGMSHLREPVSPTDPQAHRLRGFQRALAEYGVAFRPEWLFHTSTYERGGAELAKQFLALSERPTALSIVNDYMAMALMNELTRAGVRLPEELSLIGHDNQPIAAYCPVPLTTLTQPIEAIADAVIAQLLKRLDDHEAPPERLAIESLLVERQSVALHKE</sequence>
<keyword evidence="3 6" id="KW-0238">DNA-binding</keyword>
<dbReference type="SUPFAM" id="SSF47413">
    <property type="entry name" value="lambda repressor-like DNA-binding domains"/>
    <property type="match status" value="1"/>
</dbReference>
<keyword evidence="2" id="KW-0805">Transcription regulation</keyword>
<evidence type="ECO:0000256" key="3">
    <source>
        <dbReference type="ARBA" id="ARBA00023125"/>
    </source>
</evidence>
<dbReference type="Pfam" id="PF00356">
    <property type="entry name" value="LacI"/>
    <property type="match status" value="1"/>
</dbReference>
<gene>
    <name evidence="6" type="ORF">HNQ39_003061</name>
</gene>
<dbReference type="PROSITE" id="PS50044">
    <property type="entry name" value="SIGMA54_3"/>
    <property type="match status" value="1"/>
</dbReference>
<keyword evidence="1" id="KW-0678">Repressor</keyword>